<evidence type="ECO:0000313" key="2">
    <source>
        <dbReference type="Proteomes" id="UP000298663"/>
    </source>
</evidence>
<dbReference type="EMBL" id="AZBU02000003">
    <property type="protein sequence ID" value="TKR86365.1"/>
    <property type="molecule type" value="Genomic_DNA"/>
</dbReference>
<keyword evidence="2" id="KW-1185">Reference proteome</keyword>
<evidence type="ECO:0000313" key="1">
    <source>
        <dbReference type="EMBL" id="TKR86365.1"/>
    </source>
</evidence>
<dbReference type="Proteomes" id="UP000298663">
    <property type="component" value="Unassembled WGS sequence"/>
</dbReference>
<gene>
    <name evidence="1" type="ORF">L596_010970</name>
</gene>
<accession>A0A4V6XWD4</accession>
<protein>
    <submittedName>
        <fullName evidence="1">Uncharacterized protein</fullName>
    </submittedName>
</protein>
<name>A0A4V6XWD4_STECR</name>
<dbReference type="AlphaFoldDB" id="A0A4V6XWD4"/>
<reference evidence="1 2" key="1">
    <citation type="journal article" date="2015" name="Genome Biol.">
        <title>Comparative genomics of Steinernema reveals deeply conserved gene regulatory networks.</title>
        <authorList>
            <person name="Dillman A.R."/>
            <person name="Macchietto M."/>
            <person name="Porter C.F."/>
            <person name="Rogers A."/>
            <person name="Williams B."/>
            <person name="Antoshechkin I."/>
            <person name="Lee M.M."/>
            <person name="Goodwin Z."/>
            <person name="Lu X."/>
            <person name="Lewis E.E."/>
            <person name="Goodrich-Blair H."/>
            <person name="Stock S.P."/>
            <person name="Adams B.J."/>
            <person name="Sternberg P.W."/>
            <person name="Mortazavi A."/>
        </authorList>
    </citation>
    <scope>NUCLEOTIDE SEQUENCE [LARGE SCALE GENOMIC DNA]</scope>
    <source>
        <strain evidence="1 2">ALL</strain>
    </source>
</reference>
<organism evidence="1 2">
    <name type="scientific">Steinernema carpocapsae</name>
    <name type="common">Entomopathogenic nematode</name>
    <dbReference type="NCBI Taxonomy" id="34508"/>
    <lineage>
        <taxon>Eukaryota</taxon>
        <taxon>Metazoa</taxon>
        <taxon>Ecdysozoa</taxon>
        <taxon>Nematoda</taxon>
        <taxon>Chromadorea</taxon>
        <taxon>Rhabditida</taxon>
        <taxon>Tylenchina</taxon>
        <taxon>Panagrolaimomorpha</taxon>
        <taxon>Strongyloidoidea</taxon>
        <taxon>Steinernematidae</taxon>
        <taxon>Steinernema</taxon>
    </lineage>
</organism>
<proteinExistence type="predicted"/>
<reference evidence="1 2" key="2">
    <citation type="journal article" date="2019" name="G3 (Bethesda)">
        <title>Hybrid Assembly of the Genome of the Entomopathogenic Nematode Steinernema carpocapsae Identifies the X-Chromosome.</title>
        <authorList>
            <person name="Serra L."/>
            <person name="Macchietto M."/>
            <person name="Macias-Munoz A."/>
            <person name="McGill C.J."/>
            <person name="Rodriguez I.M."/>
            <person name="Rodriguez B."/>
            <person name="Murad R."/>
            <person name="Mortazavi A."/>
        </authorList>
    </citation>
    <scope>NUCLEOTIDE SEQUENCE [LARGE SCALE GENOMIC DNA]</scope>
    <source>
        <strain evidence="1 2">ALL</strain>
    </source>
</reference>
<sequence length="81" mass="9453">MCLTYFRSLFLFVSSFQKMTASSKVFLKRGFEADVEYMAAATRENEIERLALLNQLRKMVGGHRFATQLEIMQVNIYDFSI</sequence>
<comment type="caution">
    <text evidence="1">The sequence shown here is derived from an EMBL/GenBank/DDBJ whole genome shotgun (WGS) entry which is preliminary data.</text>
</comment>